<sequence>MNIQYHKKMRHFLALVVAGMLAFCIMNIWKKDVLANAHEQEELIKLPPKIEFIYFLRNNALFEIMNKTAIISNLYGDNFDDVFVCLQPFENIVRAVESAYAEYSIVEGHEPSRVRLAKKTKPIVYEKLLKNYPKLLAQVPVRSKEICQRYGIY</sequence>
<evidence type="ECO:0000313" key="2">
    <source>
        <dbReference type="EMBL" id="AXK61009.1"/>
    </source>
</evidence>
<gene>
    <name evidence="2" type="ORF">C0J27_04730</name>
</gene>
<keyword evidence="1" id="KW-0472">Membrane</keyword>
<feature type="transmembrane region" description="Helical" evidence="1">
    <location>
        <begin position="12"/>
        <end position="29"/>
    </location>
</feature>
<keyword evidence="1" id="KW-1133">Transmembrane helix</keyword>
<reference evidence="2 3" key="1">
    <citation type="submission" date="2017-12" db="EMBL/GenBank/DDBJ databases">
        <title>Chromulinavorax destructans is a abundant pathogen of dominant heterotrophic picoflagllates.</title>
        <authorList>
            <person name="Deeg C.M."/>
            <person name="Zimmer M."/>
            <person name="Suttle C.A."/>
        </authorList>
    </citation>
    <scope>NUCLEOTIDE SEQUENCE [LARGE SCALE GENOMIC DNA]</scope>
    <source>
        <strain evidence="2 3">SeV1</strain>
    </source>
</reference>
<keyword evidence="1" id="KW-0812">Transmembrane</keyword>
<name>A0A345ZCJ2_9BACT</name>
<dbReference type="KEGG" id="cdes:C0J27_04730"/>
<keyword evidence="3" id="KW-1185">Reference proteome</keyword>
<evidence type="ECO:0000313" key="3">
    <source>
        <dbReference type="Proteomes" id="UP000254834"/>
    </source>
</evidence>
<dbReference type="EMBL" id="CP025544">
    <property type="protein sequence ID" value="AXK61009.1"/>
    <property type="molecule type" value="Genomic_DNA"/>
</dbReference>
<dbReference type="AlphaFoldDB" id="A0A345ZCJ2"/>
<proteinExistence type="predicted"/>
<dbReference type="Proteomes" id="UP000254834">
    <property type="component" value="Chromosome"/>
</dbReference>
<evidence type="ECO:0000256" key="1">
    <source>
        <dbReference type="SAM" id="Phobius"/>
    </source>
</evidence>
<organism evidence="2 3">
    <name type="scientific">Candidatus Chromulinivorax destructor</name>
    <dbReference type="NCBI Taxonomy" id="2066483"/>
    <lineage>
        <taxon>Bacteria</taxon>
        <taxon>Candidatus Babelota</taxon>
        <taxon>Candidatus Babeliae</taxon>
        <taxon>Candidatus Babeliales</taxon>
        <taxon>Candidatus Chromulinivoraceae</taxon>
        <taxon>Candidatus Chromulinivorax</taxon>
    </lineage>
</organism>
<accession>A0A345ZCJ2</accession>
<protein>
    <submittedName>
        <fullName evidence="2">Uncharacterized protein</fullName>
    </submittedName>
</protein>
<dbReference type="RefSeq" id="WP_115586024.1">
    <property type="nucleotide sequence ID" value="NZ_CP025544.1"/>
</dbReference>